<name>A0A9P1EFN3_CUSEU</name>
<dbReference type="Proteomes" id="UP001152484">
    <property type="component" value="Unassembled WGS sequence"/>
</dbReference>
<evidence type="ECO:0000313" key="3">
    <source>
        <dbReference type="EMBL" id="CAH9103638.1"/>
    </source>
</evidence>
<dbReference type="Pfam" id="PF04195">
    <property type="entry name" value="Transposase_28"/>
    <property type="match status" value="1"/>
</dbReference>
<evidence type="ECO:0000256" key="1">
    <source>
        <dbReference type="SAM" id="Phobius"/>
    </source>
</evidence>
<dbReference type="EMBL" id="CAMAPE010000045">
    <property type="protein sequence ID" value="CAH9103638.1"/>
    <property type="molecule type" value="Genomic_DNA"/>
</dbReference>
<sequence length="264" mass="29446">MLMSIRAFNFYLGVGLLVLNPNFDFLHVCFLFCRFRRMSSHSAFVNTEDNVVVPRGVEEVPVVFDVPPLRSFRRRKGGKGKCGGAVGTLAENGPLVDVCALTDAEWAEARRMVSPTVDIMRPEVGSLASSCPSGYFTVHLDAMDHGLRFPLHPFFVEYLNWVGLLPCQVTPNGFYLIAGFLPHYKILGLGVSVGLFMHLFQIELNSSLENQGYALISQRSGRNGFHHTPSSHHEWKHKFVFVCTDREGGLPLLLLVLFPSTCTT</sequence>
<gene>
    <name evidence="3" type="ORF">CEURO_LOCUS16209</name>
</gene>
<keyword evidence="1" id="KW-1133">Transmembrane helix</keyword>
<feature type="transmembrane region" description="Helical" evidence="1">
    <location>
        <begin position="12"/>
        <end position="33"/>
    </location>
</feature>
<dbReference type="AlphaFoldDB" id="A0A9P1EFN3"/>
<protein>
    <recommendedName>
        <fullName evidence="2">Transposase (putative) gypsy type domain-containing protein</fullName>
    </recommendedName>
</protein>
<keyword evidence="1" id="KW-0472">Membrane</keyword>
<dbReference type="OrthoDB" id="1752359at2759"/>
<comment type="caution">
    <text evidence="3">The sequence shown here is derived from an EMBL/GenBank/DDBJ whole genome shotgun (WGS) entry which is preliminary data.</text>
</comment>
<accession>A0A9P1EFN3</accession>
<organism evidence="3 4">
    <name type="scientific">Cuscuta europaea</name>
    <name type="common">European dodder</name>
    <dbReference type="NCBI Taxonomy" id="41803"/>
    <lineage>
        <taxon>Eukaryota</taxon>
        <taxon>Viridiplantae</taxon>
        <taxon>Streptophyta</taxon>
        <taxon>Embryophyta</taxon>
        <taxon>Tracheophyta</taxon>
        <taxon>Spermatophyta</taxon>
        <taxon>Magnoliopsida</taxon>
        <taxon>eudicotyledons</taxon>
        <taxon>Gunneridae</taxon>
        <taxon>Pentapetalae</taxon>
        <taxon>asterids</taxon>
        <taxon>lamiids</taxon>
        <taxon>Solanales</taxon>
        <taxon>Convolvulaceae</taxon>
        <taxon>Cuscuteae</taxon>
        <taxon>Cuscuta</taxon>
        <taxon>Cuscuta subgen. Cuscuta</taxon>
    </lineage>
</organism>
<evidence type="ECO:0000313" key="4">
    <source>
        <dbReference type="Proteomes" id="UP001152484"/>
    </source>
</evidence>
<evidence type="ECO:0000259" key="2">
    <source>
        <dbReference type="Pfam" id="PF04195"/>
    </source>
</evidence>
<proteinExistence type="predicted"/>
<feature type="non-terminal residue" evidence="3">
    <location>
        <position position="264"/>
    </location>
</feature>
<dbReference type="InterPro" id="IPR007321">
    <property type="entry name" value="Transposase_28"/>
</dbReference>
<keyword evidence="1" id="KW-0812">Transmembrane</keyword>
<reference evidence="3" key="1">
    <citation type="submission" date="2022-07" db="EMBL/GenBank/DDBJ databases">
        <authorList>
            <person name="Macas J."/>
            <person name="Novak P."/>
            <person name="Neumann P."/>
        </authorList>
    </citation>
    <scope>NUCLEOTIDE SEQUENCE</scope>
</reference>
<keyword evidence="4" id="KW-1185">Reference proteome</keyword>
<feature type="domain" description="Transposase (putative) gypsy type" evidence="2">
    <location>
        <begin position="138"/>
        <end position="202"/>
    </location>
</feature>